<comment type="similarity">
    <text evidence="1">Belongs to the protein-tyrosine phosphatase family. Non-receptor class dual specificity subfamily.</text>
</comment>
<dbReference type="GO" id="GO:0017017">
    <property type="term" value="F:MAP kinase tyrosine/serine/threonine phosphatase activity"/>
    <property type="evidence" value="ECO:0007669"/>
    <property type="project" value="TreeGrafter"/>
</dbReference>
<feature type="domain" description="Tyrosine specific protein phosphatases" evidence="7">
    <location>
        <begin position="329"/>
        <end position="397"/>
    </location>
</feature>
<evidence type="ECO:0000256" key="1">
    <source>
        <dbReference type="ARBA" id="ARBA00008601"/>
    </source>
</evidence>
<feature type="compositionally biased region" description="Low complexity" evidence="5">
    <location>
        <begin position="519"/>
        <end position="538"/>
    </location>
</feature>
<feature type="compositionally biased region" description="Polar residues" evidence="5">
    <location>
        <begin position="557"/>
        <end position="572"/>
    </location>
</feature>
<evidence type="ECO:0000256" key="2">
    <source>
        <dbReference type="ARBA" id="ARBA00013064"/>
    </source>
</evidence>
<dbReference type="PANTHER" id="PTHR10159:SF519">
    <property type="entry name" value="DUAL SPECIFICITY PROTEIN PHOSPHATASE MPK3"/>
    <property type="match status" value="1"/>
</dbReference>
<dbReference type="SUPFAM" id="SSF52799">
    <property type="entry name" value="(Phosphotyrosine protein) phosphatases II"/>
    <property type="match status" value="1"/>
</dbReference>
<dbReference type="EC" id="3.1.3.48" evidence="2"/>
<dbReference type="Proteomes" id="UP000789375">
    <property type="component" value="Unassembled WGS sequence"/>
</dbReference>
<dbReference type="AlphaFoldDB" id="A0A9N9H4S7"/>
<dbReference type="SMART" id="SM00195">
    <property type="entry name" value="DSPc"/>
    <property type="match status" value="1"/>
</dbReference>
<dbReference type="Pfam" id="PF00782">
    <property type="entry name" value="DSPc"/>
    <property type="match status" value="1"/>
</dbReference>
<proteinExistence type="inferred from homology"/>
<keyword evidence="9" id="KW-1185">Reference proteome</keyword>
<gene>
    <name evidence="8" type="ORF">FMOSSE_LOCUS11739</name>
</gene>
<dbReference type="InterPro" id="IPR016130">
    <property type="entry name" value="Tyr_Pase_AS"/>
</dbReference>
<evidence type="ECO:0000313" key="9">
    <source>
        <dbReference type="Proteomes" id="UP000789375"/>
    </source>
</evidence>
<dbReference type="EMBL" id="CAJVPP010004875">
    <property type="protein sequence ID" value="CAG8656684.1"/>
    <property type="molecule type" value="Genomic_DNA"/>
</dbReference>
<feature type="region of interest" description="Disordered" evidence="5">
    <location>
        <begin position="411"/>
        <end position="442"/>
    </location>
</feature>
<dbReference type="PROSITE" id="PS00383">
    <property type="entry name" value="TYR_PHOSPHATASE_1"/>
    <property type="match status" value="1"/>
</dbReference>
<evidence type="ECO:0000259" key="7">
    <source>
        <dbReference type="PROSITE" id="PS50056"/>
    </source>
</evidence>
<dbReference type="Gene3D" id="3.90.190.10">
    <property type="entry name" value="Protein tyrosine phosphatase superfamily"/>
    <property type="match status" value="2"/>
</dbReference>
<dbReference type="InterPro" id="IPR029021">
    <property type="entry name" value="Prot-tyrosine_phosphatase-like"/>
</dbReference>
<feature type="region of interest" description="Disordered" evidence="5">
    <location>
        <begin position="104"/>
        <end position="133"/>
    </location>
</feature>
<comment type="caution">
    <text evidence="8">The sequence shown here is derived from an EMBL/GenBank/DDBJ whole genome shotgun (WGS) entry which is preliminary data.</text>
</comment>
<feature type="region of interest" description="Disordered" evidence="5">
    <location>
        <begin position="519"/>
        <end position="572"/>
    </location>
</feature>
<dbReference type="PROSITE" id="PS50054">
    <property type="entry name" value="TYR_PHOSPHATASE_DUAL"/>
    <property type="match status" value="1"/>
</dbReference>
<dbReference type="InterPro" id="IPR000340">
    <property type="entry name" value="Dual-sp_phosphatase_cat-dom"/>
</dbReference>
<organism evidence="8 9">
    <name type="scientific">Funneliformis mosseae</name>
    <name type="common">Endomycorrhizal fungus</name>
    <name type="synonym">Glomus mosseae</name>
    <dbReference type="NCBI Taxonomy" id="27381"/>
    <lineage>
        <taxon>Eukaryota</taxon>
        <taxon>Fungi</taxon>
        <taxon>Fungi incertae sedis</taxon>
        <taxon>Mucoromycota</taxon>
        <taxon>Glomeromycotina</taxon>
        <taxon>Glomeromycetes</taxon>
        <taxon>Glomerales</taxon>
        <taxon>Glomeraceae</taxon>
        <taxon>Funneliformis</taxon>
    </lineage>
</organism>
<dbReference type="GO" id="GO:0005737">
    <property type="term" value="C:cytoplasm"/>
    <property type="evidence" value="ECO:0007669"/>
    <property type="project" value="TreeGrafter"/>
</dbReference>
<feature type="region of interest" description="Disordered" evidence="5">
    <location>
        <begin position="70"/>
        <end position="92"/>
    </location>
</feature>
<evidence type="ECO:0000256" key="3">
    <source>
        <dbReference type="ARBA" id="ARBA00022801"/>
    </source>
</evidence>
<reference evidence="8" key="1">
    <citation type="submission" date="2021-06" db="EMBL/GenBank/DDBJ databases">
        <authorList>
            <person name="Kallberg Y."/>
            <person name="Tangrot J."/>
            <person name="Rosling A."/>
        </authorList>
    </citation>
    <scope>NUCLEOTIDE SEQUENCE</scope>
    <source>
        <strain evidence="8">87-6 pot B 2015</strain>
    </source>
</reference>
<name>A0A9N9H4S7_FUNMO</name>
<evidence type="ECO:0000313" key="8">
    <source>
        <dbReference type="EMBL" id="CAG8656684.1"/>
    </source>
</evidence>
<dbReference type="PANTHER" id="PTHR10159">
    <property type="entry name" value="DUAL SPECIFICITY PROTEIN PHOSPHATASE"/>
    <property type="match status" value="1"/>
</dbReference>
<evidence type="ECO:0000256" key="4">
    <source>
        <dbReference type="ARBA" id="ARBA00022912"/>
    </source>
</evidence>
<keyword evidence="4" id="KW-0904">Protein phosphatase</keyword>
<protein>
    <recommendedName>
        <fullName evidence="2">protein-tyrosine-phosphatase</fullName>
        <ecNumber evidence="2">3.1.3.48</ecNumber>
    </recommendedName>
</protein>
<dbReference type="InterPro" id="IPR000387">
    <property type="entry name" value="Tyr_Pase_dom"/>
</dbReference>
<dbReference type="GO" id="GO:0008330">
    <property type="term" value="F:protein tyrosine/threonine phosphatase activity"/>
    <property type="evidence" value="ECO:0007669"/>
    <property type="project" value="TreeGrafter"/>
</dbReference>
<dbReference type="PROSITE" id="PS50056">
    <property type="entry name" value="TYR_PHOSPHATASE_2"/>
    <property type="match status" value="1"/>
</dbReference>
<dbReference type="InterPro" id="IPR020422">
    <property type="entry name" value="TYR_PHOSPHATASE_DUAL_dom"/>
</dbReference>
<feature type="domain" description="Tyrosine-protein phosphatase" evidence="6">
    <location>
        <begin position="168"/>
        <end position="408"/>
    </location>
</feature>
<sequence>MTSALKRSYPFGSSLLQDIDQSKVPQTPLHKRLSMAPSSINLSVDGSASWKMSTTTFTKKDSSNELTISANHEDQSAEKSPLPSPPSSKGRRNMKNLQLVVPPVRSSISAPPSPQLLPTSTTNTHNRRPSTPICVYQNKGSNSNVADPMALMSKTENAIGEDLPYKDEPIQILPNLYLGSELNAANRSMLDRINVEFILNVGKEVENPYLEEITNVNSSYYSDYQQQISPSLPTASSVSSEDSFKTAIQSPTMQLDSPTVPSSPFGIFRSNSLLQKRISLTMRPSSSSPQVAHEAMLSGIPLTVPATSEFRSLKYKKFFWTHNQENLIADFKSAFAFIDEARSAGRNILVHCQCGVSRSASLIIGYVMKANSMTLNQAYEFVKDRSPYISPNMSLVYQLVEFEKTLKLGINNSNAIPNTPQPYGKDDLKKTHSRSSSIESDLLLSHRRSNSLSRGNLRFLTIPSQRQATVKGGAGRFHVITASITPSSSSPSLSPALSSASSSISSSASSESSVLSYASMASPTTPSSEESSPTTMSRRTSKPPPLSPKTSNSSLNTFKNNPRSSYSPIDQNPLSPKGILFNPISSKFSSKRATMIYSSTSHVSDPFVSFGNFENCFDPSRASFHSFDKTTSFIVNQTSQEVLSGPNSGIFSKSTFESIFSPTRVSPPVTPVAIPDLYVEEE</sequence>
<dbReference type="GO" id="GO:0033550">
    <property type="term" value="F:MAP kinase tyrosine phosphatase activity"/>
    <property type="evidence" value="ECO:0007669"/>
    <property type="project" value="TreeGrafter"/>
</dbReference>
<evidence type="ECO:0000256" key="5">
    <source>
        <dbReference type="SAM" id="MobiDB-lite"/>
    </source>
</evidence>
<dbReference type="GO" id="GO:0043409">
    <property type="term" value="P:negative regulation of MAPK cascade"/>
    <property type="evidence" value="ECO:0007669"/>
    <property type="project" value="TreeGrafter"/>
</dbReference>
<evidence type="ECO:0000259" key="6">
    <source>
        <dbReference type="PROSITE" id="PS50054"/>
    </source>
</evidence>
<keyword evidence="3" id="KW-0378">Hydrolase</keyword>
<accession>A0A9N9H4S7</accession>